<evidence type="ECO:0000313" key="1">
    <source>
        <dbReference type="EMBL" id="AOS43524.1"/>
    </source>
</evidence>
<dbReference type="InterPro" id="IPR007433">
    <property type="entry name" value="DUF481"/>
</dbReference>
<protein>
    <recommendedName>
        <fullName evidence="3">Salt-induced outer membrane protein</fullName>
    </recommendedName>
</protein>
<dbReference type="Pfam" id="PF04338">
    <property type="entry name" value="DUF481"/>
    <property type="match status" value="1"/>
</dbReference>
<gene>
    <name evidence="1" type="ORF">Verru16b_00569</name>
</gene>
<keyword evidence="2" id="KW-1185">Reference proteome</keyword>
<dbReference type="Proteomes" id="UP000095228">
    <property type="component" value="Chromosome"/>
</dbReference>
<organism evidence="1 2">
    <name type="scientific">Lacunisphaera limnophila</name>
    <dbReference type="NCBI Taxonomy" id="1838286"/>
    <lineage>
        <taxon>Bacteria</taxon>
        <taxon>Pseudomonadati</taxon>
        <taxon>Verrucomicrobiota</taxon>
        <taxon>Opitutia</taxon>
        <taxon>Opitutales</taxon>
        <taxon>Opitutaceae</taxon>
        <taxon>Lacunisphaera</taxon>
    </lineage>
</organism>
<reference evidence="1 2" key="1">
    <citation type="submission" date="2016-06" db="EMBL/GenBank/DDBJ databases">
        <title>Three novel species with peptidoglycan cell walls form the new genus Lacunisphaera gen. nov. in the family Opitutaceae of the verrucomicrobial subdivision 4.</title>
        <authorList>
            <person name="Rast P."/>
            <person name="Gloeckner I."/>
            <person name="Jogler M."/>
            <person name="Boedeker C."/>
            <person name="Jeske O."/>
            <person name="Wiegand S."/>
            <person name="Reinhardt R."/>
            <person name="Schumann P."/>
            <person name="Rohde M."/>
            <person name="Spring S."/>
            <person name="Gloeckner F.O."/>
            <person name="Jogler C."/>
        </authorList>
    </citation>
    <scope>NUCLEOTIDE SEQUENCE [LARGE SCALE GENOMIC DNA]</scope>
    <source>
        <strain evidence="1 2">IG16b</strain>
    </source>
</reference>
<dbReference type="KEGG" id="obg:Verru16b_00569"/>
<proteinExistence type="predicted"/>
<evidence type="ECO:0000313" key="2">
    <source>
        <dbReference type="Proteomes" id="UP000095228"/>
    </source>
</evidence>
<dbReference type="EMBL" id="CP016094">
    <property type="protein sequence ID" value="AOS43524.1"/>
    <property type="molecule type" value="Genomic_DNA"/>
</dbReference>
<name>A0A1D8ARK2_9BACT</name>
<dbReference type="AlphaFoldDB" id="A0A1D8ARK2"/>
<evidence type="ECO:0008006" key="3">
    <source>
        <dbReference type="Google" id="ProtNLM"/>
    </source>
</evidence>
<sequence length="348" mass="38345">MTTMQTFLSFDMKPTVPSVLAALFLLMGLAPAGRADRVELADGSVVQGRLVSIEGGKLKVETRFAGVITIAQAEVTALATEEPLNINRADGTTALARLDGTPATPADIAAAWRQGAESPAGRLSREMAEKARRKWSFEASVAASGRTGVREKFNAAFGFKATLASSRDRLILSLAAERANDRGVTTADRDFGGVDYSVFFSPDYGWYVRTSLEKDQIRSIDLRSNTAFGFSRKLVRKGPLDLQFRFGASYLYEQYASNADFDSPGLDLAFLSTYSFEKARLNSTLTYTPAFEEFSNYRLRHEASLELPLTAALWKLKVGMTNEYLSRPKGNTEKLDTTYLTSLILSWR</sequence>
<dbReference type="STRING" id="1838286.Verru16b_00569"/>
<accession>A0A1D8ARK2</accession>